<accession>A0A1B7LZV2</accession>
<organism evidence="1 2">
    <name type="scientific">Enteractinococcus helveticum</name>
    <dbReference type="NCBI Taxonomy" id="1837282"/>
    <lineage>
        <taxon>Bacteria</taxon>
        <taxon>Bacillati</taxon>
        <taxon>Actinomycetota</taxon>
        <taxon>Actinomycetes</taxon>
        <taxon>Micrococcales</taxon>
        <taxon>Micrococcaceae</taxon>
    </lineage>
</organism>
<evidence type="ECO:0000313" key="2">
    <source>
        <dbReference type="Proteomes" id="UP000078292"/>
    </source>
</evidence>
<protein>
    <submittedName>
        <fullName evidence="1">Uncharacterized protein</fullName>
    </submittedName>
</protein>
<evidence type="ECO:0000313" key="1">
    <source>
        <dbReference type="EMBL" id="OAV61214.1"/>
    </source>
</evidence>
<dbReference type="EMBL" id="LXEY01000017">
    <property type="protein sequence ID" value="OAV61214.1"/>
    <property type="molecule type" value="Genomic_DNA"/>
</dbReference>
<name>A0A1B7LZV2_9MICC</name>
<proteinExistence type="predicted"/>
<dbReference type="Proteomes" id="UP000078292">
    <property type="component" value="Unassembled WGS sequence"/>
</dbReference>
<keyword evidence="2" id="KW-1185">Reference proteome</keyword>
<comment type="caution">
    <text evidence="1">The sequence shown here is derived from an EMBL/GenBank/DDBJ whole genome shotgun (WGS) entry which is preliminary data.</text>
</comment>
<sequence length="94" mass="9750">MAMVTMKLVDSHRNVTSSISSTVSSSIADQWVTVANVGADKGANLGAKILSLVAGLAVGADSINDMDLLRRGGCDWVRFAGFRFTPLLGVAVAP</sequence>
<gene>
    <name evidence="1" type="ORF">A6F49_09590</name>
</gene>
<dbReference type="AlphaFoldDB" id="A0A1B7LZV2"/>
<reference evidence="1 2" key="1">
    <citation type="submission" date="2016-04" db="EMBL/GenBank/DDBJ databases">
        <title>First whole genome shotgun sequence of the bacterium Enteractinococcus sp. strain UASWS1574.</title>
        <authorList>
            <person name="Crovadore J."/>
            <person name="Chablais R."/>
            <person name="Lefort F."/>
        </authorList>
    </citation>
    <scope>NUCLEOTIDE SEQUENCE [LARGE SCALE GENOMIC DNA]</scope>
    <source>
        <strain evidence="1 2">UASWS1574</strain>
    </source>
</reference>